<keyword evidence="2" id="KW-1185">Reference proteome</keyword>
<accession>A0ABT1SBZ1</accession>
<name>A0ABT1SBZ1_9FIRM</name>
<comment type="caution">
    <text evidence="1">The sequence shown here is derived from an EMBL/GenBank/DDBJ whole genome shotgun (WGS) entry which is preliminary data.</text>
</comment>
<dbReference type="RefSeq" id="WP_256311812.1">
    <property type="nucleotide sequence ID" value="NZ_JANGAC010000009.1"/>
</dbReference>
<evidence type="ECO:0000313" key="1">
    <source>
        <dbReference type="EMBL" id="MCQ4923986.1"/>
    </source>
</evidence>
<reference evidence="1 2" key="1">
    <citation type="submission" date="2022-06" db="EMBL/GenBank/DDBJ databases">
        <title>Isolation of gut microbiota from human fecal samples.</title>
        <authorList>
            <person name="Pamer E.G."/>
            <person name="Barat B."/>
            <person name="Waligurski E."/>
            <person name="Medina S."/>
            <person name="Paddock L."/>
            <person name="Mostad J."/>
        </authorList>
    </citation>
    <scope>NUCLEOTIDE SEQUENCE [LARGE SCALE GENOMIC DNA]</scope>
    <source>
        <strain evidence="1 2">DFI.7.95</strain>
    </source>
</reference>
<dbReference type="Proteomes" id="UP001524478">
    <property type="component" value="Unassembled WGS sequence"/>
</dbReference>
<proteinExistence type="predicted"/>
<dbReference type="PROSITE" id="PS51257">
    <property type="entry name" value="PROKAR_LIPOPROTEIN"/>
    <property type="match status" value="1"/>
</dbReference>
<protein>
    <recommendedName>
        <fullName evidence="3">Lipoprotein</fullName>
    </recommendedName>
</protein>
<organism evidence="1 2">
    <name type="scientific">Tissierella carlieri</name>
    <dbReference type="NCBI Taxonomy" id="689904"/>
    <lineage>
        <taxon>Bacteria</taxon>
        <taxon>Bacillati</taxon>
        <taxon>Bacillota</taxon>
        <taxon>Tissierellia</taxon>
        <taxon>Tissierellales</taxon>
        <taxon>Tissierellaceae</taxon>
        <taxon>Tissierella</taxon>
    </lineage>
</organism>
<evidence type="ECO:0008006" key="3">
    <source>
        <dbReference type="Google" id="ProtNLM"/>
    </source>
</evidence>
<gene>
    <name evidence="1" type="ORF">NE686_12870</name>
</gene>
<evidence type="ECO:0000313" key="2">
    <source>
        <dbReference type="Proteomes" id="UP001524478"/>
    </source>
</evidence>
<sequence length="398" mass="45772">MKKISVLALILALSISLTGCVGGELKLYNAFNKMQDVTSIESDMEMDFTFETEGFSEEEQLMLEQVSAMVNNSKITMNQKAQYNKEKTVGQAQVDMNMDFGGMVMPMNVWVDMDMSTDELKMKEIIKMPQMLMNSMVPNDPEKQYLVLDMGQMMKEENEELNFNELMKFSKEFQPKLAEFMKEIQKDFKPDLKIVEEKGSKVVNKEMLNIYELKLNDATLKELVKYAVNYSLDKKEVVEFIKEYMNAVMKVVTIPEAEKKAAEAEIKQGLEDLEKQLPEFKVKFNEFMDKYEDVKILGDKGIVIEFGINKDGYIVHEVGNIDLRIDLGQIAEVVGEKAPEMKGIIKLGISYTSKSYNINSKDVKVEMPKVDEKNSIDYMKMMEMQMKQIEQLQQAPAK</sequence>
<dbReference type="EMBL" id="JANGAC010000009">
    <property type="protein sequence ID" value="MCQ4923986.1"/>
    <property type="molecule type" value="Genomic_DNA"/>
</dbReference>